<gene>
    <name evidence="6" type="ORF">ACFQS1_39060</name>
</gene>
<evidence type="ECO:0000313" key="7">
    <source>
        <dbReference type="Proteomes" id="UP001596548"/>
    </source>
</evidence>
<dbReference type="RefSeq" id="WP_378977852.1">
    <property type="nucleotide sequence ID" value="NZ_JBHTBJ010000070.1"/>
</dbReference>
<evidence type="ECO:0000256" key="4">
    <source>
        <dbReference type="SAM" id="MobiDB-lite"/>
    </source>
</evidence>
<dbReference type="InterPro" id="IPR006016">
    <property type="entry name" value="UspA"/>
</dbReference>
<dbReference type="Gene3D" id="3.40.50.620">
    <property type="entry name" value="HUPs"/>
    <property type="match status" value="2"/>
</dbReference>
<organism evidence="6 7">
    <name type="scientific">Paractinoplanes rhizophilus</name>
    <dbReference type="NCBI Taxonomy" id="1416877"/>
    <lineage>
        <taxon>Bacteria</taxon>
        <taxon>Bacillati</taxon>
        <taxon>Actinomycetota</taxon>
        <taxon>Actinomycetes</taxon>
        <taxon>Micromonosporales</taxon>
        <taxon>Micromonosporaceae</taxon>
        <taxon>Paractinoplanes</taxon>
    </lineage>
</organism>
<dbReference type="PRINTS" id="PR01438">
    <property type="entry name" value="UNVRSLSTRESS"/>
</dbReference>
<comment type="caution">
    <text evidence="6">The sequence shown here is derived from an EMBL/GenBank/DDBJ whole genome shotgun (WGS) entry which is preliminary data.</text>
</comment>
<feature type="domain" description="UspA" evidence="5">
    <location>
        <begin position="111"/>
        <end position="230"/>
    </location>
</feature>
<dbReference type="Proteomes" id="UP001596548">
    <property type="component" value="Unassembled WGS sequence"/>
</dbReference>
<evidence type="ECO:0000313" key="6">
    <source>
        <dbReference type="EMBL" id="MFC7279994.1"/>
    </source>
</evidence>
<dbReference type="EMBL" id="JBHTBJ010000070">
    <property type="protein sequence ID" value="MFC7279994.1"/>
    <property type="molecule type" value="Genomic_DNA"/>
</dbReference>
<comment type="similarity">
    <text evidence="1">Belongs to the universal stress protein A family.</text>
</comment>
<protein>
    <submittedName>
        <fullName evidence="6">Universal stress protein</fullName>
    </submittedName>
</protein>
<dbReference type="Pfam" id="PF00582">
    <property type="entry name" value="Usp"/>
    <property type="match status" value="2"/>
</dbReference>
<feature type="region of interest" description="Disordered" evidence="4">
    <location>
        <begin position="1"/>
        <end position="54"/>
    </location>
</feature>
<proteinExistence type="inferred from homology"/>
<keyword evidence="3" id="KW-0067">ATP-binding</keyword>
<feature type="compositionally biased region" description="Basic residues" evidence="4">
    <location>
        <begin position="7"/>
        <end position="18"/>
    </location>
</feature>
<dbReference type="InterPro" id="IPR014729">
    <property type="entry name" value="Rossmann-like_a/b/a_fold"/>
</dbReference>
<keyword evidence="7" id="KW-1185">Reference proteome</keyword>
<dbReference type="SUPFAM" id="SSF52402">
    <property type="entry name" value="Adenine nucleotide alpha hydrolases-like"/>
    <property type="match status" value="2"/>
</dbReference>
<feature type="compositionally biased region" description="Basic and acidic residues" evidence="4">
    <location>
        <begin position="24"/>
        <end position="33"/>
    </location>
</feature>
<feature type="domain" description="UspA" evidence="5">
    <location>
        <begin position="52"/>
        <end position="102"/>
    </location>
</feature>
<dbReference type="InterPro" id="IPR006015">
    <property type="entry name" value="Universal_stress_UspA"/>
</dbReference>
<accession>A0ABW2I527</accession>
<feature type="compositionally biased region" description="Basic residues" evidence="4">
    <location>
        <begin position="34"/>
        <end position="48"/>
    </location>
</feature>
<keyword evidence="2" id="KW-0547">Nucleotide-binding</keyword>
<name>A0ABW2I527_9ACTN</name>
<evidence type="ECO:0000256" key="1">
    <source>
        <dbReference type="ARBA" id="ARBA00008791"/>
    </source>
</evidence>
<dbReference type="PANTHER" id="PTHR46268:SF27">
    <property type="entry name" value="UNIVERSAL STRESS PROTEIN RV2623"/>
    <property type="match status" value="1"/>
</dbReference>
<sequence>MESRRGPGVRRQHVRRTRLGVLDGDDRRGDPPRPRPRTGGGRHRRHPGRPPGHPAARLLEIAHDAELLVLGYRGRGGFAGLRLGSAGQRVATHASGPVAVVRGHPSPDGPVVAGVDGSAAADHVLESAFTAAGVRAARLIVVRSVAADRDAADGDLLHEQLAPWRDKFPDVAVETLLTHDDIAPTLVSASAGAQLVMVGSRGRGAIRGALLGSTGLHLLQHAECPVLLARPCAGDRWAG</sequence>
<reference evidence="7" key="1">
    <citation type="journal article" date="2019" name="Int. J. Syst. Evol. Microbiol.">
        <title>The Global Catalogue of Microorganisms (GCM) 10K type strain sequencing project: providing services to taxonomists for standard genome sequencing and annotation.</title>
        <authorList>
            <consortium name="The Broad Institute Genomics Platform"/>
            <consortium name="The Broad Institute Genome Sequencing Center for Infectious Disease"/>
            <person name="Wu L."/>
            <person name="Ma J."/>
        </authorList>
    </citation>
    <scope>NUCLEOTIDE SEQUENCE [LARGE SCALE GENOMIC DNA]</scope>
    <source>
        <strain evidence="7">XZYJT-10</strain>
    </source>
</reference>
<evidence type="ECO:0000256" key="3">
    <source>
        <dbReference type="ARBA" id="ARBA00022840"/>
    </source>
</evidence>
<evidence type="ECO:0000259" key="5">
    <source>
        <dbReference type="Pfam" id="PF00582"/>
    </source>
</evidence>
<evidence type="ECO:0000256" key="2">
    <source>
        <dbReference type="ARBA" id="ARBA00022741"/>
    </source>
</evidence>
<dbReference type="PANTHER" id="PTHR46268">
    <property type="entry name" value="STRESS RESPONSE PROTEIN NHAX"/>
    <property type="match status" value="1"/>
</dbReference>